<feature type="non-terminal residue" evidence="1">
    <location>
        <position position="70"/>
    </location>
</feature>
<proteinExistence type="predicted"/>
<dbReference type="EMBL" id="KQ965748">
    <property type="protein sequence ID" value="KXS17145.1"/>
    <property type="molecule type" value="Genomic_DNA"/>
</dbReference>
<reference evidence="1 2" key="1">
    <citation type="journal article" date="2015" name="Genome Biol. Evol.">
        <title>Phylogenomic analyses indicate that early fungi evolved digesting cell walls of algal ancestors of land plants.</title>
        <authorList>
            <person name="Chang Y."/>
            <person name="Wang S."/>
            <person name="Sekimoto S."/>
            <person name="Aerts A.L."/>
            <person name="Choi C."/>
            <person name="Clum A."/>
            <person name="LaButti K.M."/>
            <person name="Lindquist E.A."/>
            <person name="Yee Ngan C."/>
            <person name="Ohm R.A."/>
            <person name="Salamov A.A."/>
            <person name="Grigoriev I.V."/>
            <person name="Spatafora J.W."/>
            <person name="Berbee M.L."/>
        </authorList>
    </citation>
    <scope>NUCLEOTIDE SEQUENCE [LARGE SCALE GENOMIC DNA]</scope>
    <source>
        <strain evidence="1 2">JEL478</strain>
    </source>
</reference>
<evidence type="ECO:0000313" key="1">
    <source>
        <dbReference type="EMBL" id="KXS17145.1"/>
    </source>
</evidence>
<accession>A0A139AL54</accession>
<gene>
    <name evidence="1" type="ORF">M427DRAFT_54798</name>
</gene>
<dbReference type="AlphaFoldDB" id="A0A139AL54"/>
<sequence length="70" mass="8430">MRSFYCRPKEPRRFQRTYKLLSVGFLGFGQRGRHSSGTVSGDRHYHTNQWRYRSQTTYFNTQYYNIPGAD</sequence>
<keyword evidence="2" id="KW-1185">Reference proteome</keyword>
<name>A0A139AL54_GONPJ</name>
<evidence type="ECO:0000313" key="2">
    <source>
        <dbReference type="Proteomes" id="UP000070544"/>
    </source>
</evidence>
<dbReference type="Proteomes" id="UP000070544">
    <property type="component" value="Unassembled WGS sequence"/>
</dbReference>
<organism evidence="1 2">
    <name type="scientific">Gonapodya prolifera (strain JEL478)</name>
    <name type="common">Monoblepharis prolifera</name>
    <dbReference type="NCBI Taxonomy" id="1344416"/>
    <lineage>
        <taxon>Eukaryota</taxon>
        <taxon>Fungi</taxon>
        <taxon>Fungi incertae sedis</taxon>
        <taxon>Chytridiomycota</taxon>
        <taxon>Chytridiomycota incertae sedis</taxon>
        <taxon>Monoblepharidomycetes</taxon>
        <taxon>Monoblepharidales</taxon>
        <taxon>Gonapodyaceae</taxon>
        <taxon>Gonapodya</taxon>
    </lineage>
</organism>
<protein>
    <submittedName>
        <fullName evidence="1">Uncharacterized protein</fullName>
    </submittedName>
</protein>